<proteinExistence type="predicted"/>
<dbReference type="EMBL" id="BEGY01000024">
    <property type="protein sequence ID" value="GAX77373.1"/>
    <property type="molecule type" value="Genomic_DNA"/>
</dbReference>
<sequence length="354" mass="39277">MLSLKCKLMHLSTGHGGFLSSKASIIPSTSKYQQNRSGAHYAAAPSLEVSKCMHEDEPSLASTSGRDMCDSRLVKQFSATGPESFALNRRSLALSFITTAACMTSGTLIQPPESNASKLPDAADRAWEALGGGPPDLFFPMEFLGVWDVSSVLVSVETPQGLDFVPNKESLKRAIDQDLKKEARYQVKYMTDPSGRPQTIFDRRFNTVSLLEMYYGEKTPIASRIEWNPQDPNIMKLDLPGNKIIRTRVTRRSMNQLGSDRLESSEYFEQIYEGEDSIGESSRLKASQCFTKYKWRSKEAVVAAGGGPTIVATQVVSDFLTPFDDEILYLKAMNRPVATYTYKMAFTRPPNSAV</sequence>
<feature type="domain" description="DUF6816" evidence="1">
    <location>
        <begin position="131"/>
        <end position="349"/>
    </location>
</feature>
<dbReference type="STRING" id="1157962.A0A250X2Q8"/>
<reference evidence="2 3" key="1">
    <citation type="submission" date="2017-08" db="EMBL/GenBank/DDBJ databases">
        <title>Acidophilic green algal genome provides insights into adaptation to an acidic environment.</title>
        <authorList>
            <person name="Hirooka S."/>
            <person name="Hirose Y."/>
            <person name="Kanesaki Y."/>
            <person name="Higuchi S."/>
            <person name="Fujiwara T."/>
            <person name="Onuma R."/>
            <person name="Era A."/>
            <person name="Ohbayashi R."/>
            <person name="Uzuka A."/>
            <person name="Nozaki H."/>
            <person name="Yoshikawa H."/>
            <person name="Miyagishima S.Y."/>
        </authorList>
    </citation>
    <scope>NUCLEOTIDE SEQUENCE [LARGE SCALE GENOMIC DNA]</scope>
    <source>
        <strain evidence="2 3">NIES-2499</strain>
    </source>
</reference>
<name>A0A250X2Q8_9CHLO</name>
<evidence type="ECO:0000313" key="3">
    <source>
        <dbReference type="Proteomes" id="UP000232323"/>
    </source>
</evidence>
<organism evidence="2 3">
    <name type="scientific">Chlamydomonas eustigma</name>
    <dbReference type="NCBI Taxonomy" id="1157962"/>
    <lineage>
        <taxon>Eukaryota</taxon>
        <taxon>Viridiplantae</taxon>
        <taxon>Chlorophyta</taxon>
        <taxon>core chlorophytes</taxon>
        <taxon>Chlorophyceae</taxon>
        <taxon>CS clade</taxon>
        <taxon>Chlamydomonadales</taxon>
        <taxon>Chlamydomonadaceae</taxon>
        <taxon>Chlamydomonas</taxon>
    </lineage>
</organism>
<protein>
    <recommendedName>
        <fullName evidence="1">DUF6816 domain-containing protein</fullName>
    </recommendedName>
</protein>
<dbReference type="InterPro" id="IPR049213">
    <property type="entry name" value="DUF6816"/>
</dbReference>
<comment type="caution">
    <text evidence="2">The sequence shown here is derived from an EMBL/GenBank/DDBJ whole genome shotgun (WGS) entry which is preliminary data.</text>
</comment>
<evidence type="ECO:0000259" key="1">
    <source>
        <dbReference type="Pfam" id="PF20670"/>
    </source>
</evidence>
<keyword evidence="3" id="KW-1185">Reference proteome</keyword>
<dbReference type="OrthoDB" id="566577at2759"/>
<accession>A0A250X2Q8</accession>
<evidence type="ECO:0000313" key="2">
    <source>
        <dbReference type="EMBL" id="GAX77373.1"/>
    </source>
</evidence>
<dbReference type="AlphaFoldDB" id="A0A250X2Q8"/>
<gene>
    <name evidence="2" type="ORF">CEUSTIGMA_g4819.t1</name>
</gene>
<dbReference type="Proteomes" id="UP000232323">
    <property type="component" value="Unassembled WGS sequence"/>
</dbReference>
<dbReference type="Pfam" id="PF20670">
    <property type="entry name" value="DUF6816"/>
    <property type="match status" value="1"/>
</dbReference>